<sequence>MMRTRATVTGGRGKALPDAVLEAQARGRGRARARGRTRGTSLAREESDRMITFIEAQSSIVEQIREHQFDDEKLCLIQDKVLRGKAKETVLDSDGVLRIRGRICVPRTSELIRLILEEAHCSRCSIHPGAAKMYYDLSQALLVPGGVSQRIPILTWKWERITMDFVVGFPTTVAVMTPFGLLLTDSIISDRGSLFTSHFWKALQHGLGTQLDMSTTFRHQTDGQSERMIQVLEDMFRACATHGCHPLTVDQTTACAGGPLFTTATPPQTQLRKLAKSRPTDRSTVCRPDHGPWSVSMDRGPLYPTSDVNDDRPARTIVRSTKYIPNESHVLSLDSVELDPELTFEEEPIAILDRQVRKLRTKEIASVKV</sequence>
<evidence type="ECO:0000256" key="1">
    <source>
        <dbReference type="SAM" id="MobiDB-lite"/>
    </source>
</evidence>
<name>A0AAF0PN25_SOLVR</name>
<dbReference type="GO" id="GO:0003676">
    <property type="term" value="F:nucleic acid binding"/>
    <property type="evidence" value="ECO:0007669"/>
    <property type="project" value="InterPro"/>
</dbReference>
<dbReference type="InterPro" id="IPR012337">
    <property type="entry name" value="RNaseH-like_sf"/>
</dbReference>
<dbReference type="InterPro" id="IPR036397">
    <property type="entry name" value="RNaseH_sf"/>
</dbReference>
<evidence type="ECO:0000313" key="2">
    <source>
        <dbReference type="EMBL" id="WMV07963.1"/>
    </source>
</evidence>
<evidence type="ECO:0000313" key="3">
    <source>
        <dbReference type="Proteomes" id="UP001234989"/>
    </source>
</evidence>
<protein>
    <recommendedName>
        <fullName evidence="4">Integrase catalytic domain-containing protein</fullName>
    </recommendedName>
</protein>
<dbReference type="EMBL" id="CP133612">
    <property type="protein sequence ID" value="WMV07963.1"/>
    <property type="molecule type" value="Genomic_DNA"/>
</dbReference>
<dbReference type="Proteomes" id="UP001234989">
    <property type="component" value="Chromosome 1"/>
</dbReference>
<dbReference type="PANTHER" id="PTHR46148:SF60">
    <property type="entry name" value="CHROMO DOMAIN-CONTAINING PROTEIN"/>
    <property type="match status" value="1"/>
</dbReference>
<keyword evidence="3" id="KW-1185">Reference proteome</keyword>
<dbReference type="PANTHER" id="PTHR46148">
    <property type="entry name" value="CHROMO DOMAIN-CONTAINING PROTEIN"/>
    <property type="match status" value="1"/>
</dbReference>
<dbReference type="Gene3D" id="3.30.420.10">
    <property type="entry name" value="Ribonuclease H-like superfamily/Ribonuclease H"/>
    <property type="match status" value="1"/>
</dbReference>
<gene>
    <name evidence="2" type="ORF">MTR67_001348</name>
</gene>
<organism evidence="2 3">
    <name type="scientific">Solanum verrucosum</name>
    <dbReference type="NCBI Taxonomy" id="315347"/>
    <lineage>
        <taxon>Eukaryota</taxon>
        <taxon>Viridiplantae</taxon>
        <taxon>Streptophyta</taxon>
        <taxon>Embryophyta</taxon>
        <taxon>Tracheophyta</taxon>
        <taxon>Spermatophyta</taxon>
        <taxon>Magnoliopsida</taxon>
        <taxon>eudicotyledons</taxon>
        <taxon>Gunneridae</taxon>
        <taxon>Pentapetalae</taxon>
        <taxon>asterids</taxon>
        <taxon>lamiids</taxon>
        <taxon>Solanales</taxon>
        <taxon>Solanaceae</taxon>
        <taxon>Solanoideae</taxon>
        <taxon>Solaneae</taxon>
        <taxon>Solanum</taxon>
    </lineage>
</organism>
<proteinExistence type="predicted"/>
<feature type="region of interest" description="Disordered" evidence="1">
    <location>
        <begin position="278"/>
        <end position="310"/>
    </location>
</feature>
<accession>A0AAF0PN25</accession>
<dbReference type="SUPFAM" id="SSF53098">
    <property type="entry name" value="Ribonuclease H-like"/>
    <property type="match status" value="1"/>
</dbReference>
<reference evidence="2" key="1">
    <citation type="submission" date="2023-08" db="EMBL/GenBank/DDBJ databases">
        <title>A de novo genome assembly of Solanum verrucosum Schlechtendal, a Mexican diploid species geographically isolated from the other diploid A-genome species in potato relatives.</title>
        <authorList>
            <person name="Hosaka K."/>
        </authorList>
    </citation>
    <scope>NUCLEOTIDE SEQUENCE</scope>
    <source>
        <tissue evidence="2">Young leaves</tissue>
    </source>
</reference>
<evidence type="ECO:0008006" key="4">
    <source>
        <dbReference type="Google" id="ProtNLM"/>
    </source>
</evidence>
<dbReference type="AlphaFoldDB" id="A0AAF0PN25"/>